<sequence length="169" mass="19783">MDELRWYLYDLVREVMEKHGTGESTYSLETVREGAVCLIPSEHGFLVTGGGERESEQEDFYRGSREFFRRIFQDDEMAETVMQEFLTRTLDLPAIMKGPSITGLEARIFKCREEMAALEQKALKPDGQKWKIKRKLDRIYLEGLLKQLEETDKKRYEKIKMEINDSGSV</sequence>
<evidence type="ECO:0000313" key="1">
    <source>
        <dbReference type="EMBL" id="GKH03228.1"/>
    </source>
</evidence>
<accession>A0A413LSW2</accession>
<gene>
    <name evidence="1" type="ORF">CE91St55_52090</name>
</gene>
<comment type="caution">
    <text evidence="1">The sequence shown here is derived from an EMBL/GenBank/DDBJ whole genome shotgun (WGS) entry which is preliminary data.</text>
</comment>
<proteinExistence type="predicted"/>
<protein>
    <submittedName>
        <fullName evidence="1">Uncharacterized protein</fullName>
    </submittedName>
</protein>
<dbReference type="EMBL" id="BQNJ01000002">
    <property type="protein sequence ID" value="GKH03228.1"/>
    <property type="molecule type" value="Genomic_DNA"/>
</dbReference>
<evidence type="ECO:0000313" key="2">
    <source>
        <dbReference type="Proteomes" id="UP001055091"/>
    </source>
</evidence>
<name>A0A413LSW2_9FIRM</name>
<dbReference type="RefSeq" id="WP_039892716.1">
    <property type="nucleotide sequence ID" value="NZ_BQNJ01000002.1"/>
</dbReference>
<dbReference type="Proteomes" id="UP001055091">
    <property type="component" value="Unassembled WGS sequence"/>
</dbReference>
<dbReference type="AlphaFoldDB" id="A0A413LSW2"/>
<reference evidence="1" key="1">
    <citation type="submission" date="2022-01" db="EMBL/GenBank/DDBJ databases">
        <title>Novel bile acid biosynthetic pathways are enriched in the microbiome of centenarians.</title>
        <authorList>
            <person name="Sato Y."/>
            <person name="Atarashi K."/>
            <person name="Plichta R.D."/>
            <person name="Arai Y."/>
            <person name="Sasajima S."/>
            <person name="Kearney M.S."/>
            <person name="Suda W."/>
            <person name="Takeshita K."/>
            <person name="Sasaki T."/>
            <person name="Okamoto S."/>
            <person name="Skelly N.A."/>
            <person name="Okamura Y."/>
            <person name="Vlamakis H."/>
            <person name="Li Y."/>
            <person name="Tanoue T."/>
            <person name="Takei H."/>
            <person name="Nittono H."/>
            <person name="Narushima S."/>
            <person name="Irie J."/>
            <person name="Itoh H."/>
            <person name="Moriya K."/>
            <person name="Sugiura Y."/>
            <person name="Suematsu M."/>
            <person name="Moritoki N."/>
            <person name="Shibata S."/>
            <person name="Littman R.D."/>
            <person name="Fischbach A.M."/>
            <person name="Uwamino Y."/>
            <person name="Inoue T."/>
            <person name="Honda A."/>
            <person name="Hattori M."/>
            <person name="Murai T."/>
            <person name="Xavier J.R."/>
            <person name="Hirose N."/>
            <person name="Honda K."/>
        </authorList>
    </citation>
    <scope>NUCLEOTIDE SEQUENCE</scope>
    <source>
        <strain evidence="1">CE91-St55</strain>
    </source>
</reference>
<dbReference type="GeneID" id="93150079"/>
<organism evidence="1 2">
    <name type="scientific">Hungatella hathewayi</name>
    <dbReference type="NCBI Taxonomy" id="154046"/>
    <lineage>
        <taxon>Bacteria</taxon>
        <taxon>Bacillati</taxon>
        <taxon>Bacillota</taxon>
        <taxon>Clostridia</taxon>
        <taxon>Lachnospirales</taxon>
        <taxon>Lachnospiraceae</taxon>
        <taxon>Hungatella</taxon>
    </lineage>
</organism>